<keyword evidence="1" id="KW-0732">Signal</keyword>
<dbReference type="Proteomes" id="UP000253918">
    <property type="component" value="Unassembled WGS sequence"/>
</dbReference>
<feature type="chain" id="PRO_5016785647" evidence="1">
    <location>
        <begin position="22"/>
        <end position="170"/>
    </location>
</feature>
<feature type="signal peptide" evidence="1">
    <location>
        <begin position="1"/>
        <end position="21"/>
    </location>
</feature>
<evidence type="ECO:0000313" key="2">
    <source>
        <dbReference type="EMBL" id="RDE05401.1"/>
    </source>
</evidence>
<proteinExistence type="predicted"/>
<dbReference type="InterPro" id="IPR019660">
    <property type="entry name" value="Put_sensory_transdc_reg_YbjN"/>
</dbReference>
<dbReference type="EMBL" id="QQNB01000002">
    <property type="protein sequence ID" value="RDE05401.1"/>
    <property type="molecule type" value="Genomic_DNA"/>
</dbReference>
<comment type="caution">
    <text evidence="2">The sequence shown here is derived from an EMBL/GenBank/DDBJ whole genome shotgun (WGS) entry which is preliminary data.</text>
</comment>
<reference evidence="2 3" key="1">
    <citation type="submission" date="2018-07" db="EMBL/GenBank/DDBJ databases">
        <title>a novel species of Sphingomonas isolated from the rhizosphere soil of Araceae plant.</title>
        <authorList>
            <person name="Zhiyong W."/>
            <person name="Qinglan Z."/>
            <person name="Zhiwei F."/>
            <person name="Ding X."/>
            <person name="Gejiao W."/>
            <person name="Shixue Z."/>
        </authorList>
    </citation>
    <scope>NUCLEOTIDE SEQUENCE [LARGE SCALE GENOMIC DNA]</scope>
    <source>
        <strain evidence="2 3">WZY 27</strain>
    </source>
</reference>
<dbReference type="RefSeq" id="WP_114687472.1">
    <property type="nucleotide sequence ID" value="NZ_QQNB01000002.1"/>
</dbReference>
<dbReference type="OrthoDB" id="33037at2"/>
<evidence type="ECO:0000256" key="1">
    <source>
        <dbReference type="SAM" id="SignalP"/>
    </source>
</evidence>
<keyword evidence="3" id="KW-1185">Reference proteome</keyword>
<organism evidence="2 3">
    <name type="scientific">Sphingomonas aracearum</name>
    <dbReference type="NCBI Taxonomy" id="2283317"/>
    <lineage>
        <taxon>Bacteria</taxon>
        <taxon>Pseudomonadati</taxon>
        <taxon>Pseudomonadota</taxon>
        <taxon>Alphaproteobacteria</taxon>
        <taxon>Sphingomonadales</taxon>
        <taxon>Sphingomonadaceae</taxon>
        <taxon>Sphingomonas</taxon>
    </lineage>
</organism>
<gene>
    <name evidence="2" type="ORF">DVW87_09090</name>
</gene>
<name>A0A369VZZ4_9SPHN</name>
<protein>
    <submittedName>
        <fullName evidence="2">YbjN domain-containing protein</fullName>
    </submittedName>
</protein>
<evidence type="ECO:0000313" key="3">
    <source>
        <dbReference type="Proteomes" id="UP000253918"/>
    </source>
</evidence>
<dbReference type="CDD" id="cd17511">
    <property type="entry name" value="YbjN_AmyR-like"/>
    <property type="match status" value="1"/>
</dbReference>
<accession>A0A369VZZ4</accession>
<sequence length="170" mass="18593">MRTLLRLTMAAGLLASGTAIAQDRVVDTGSVKSMATLLQEAGYKAEIKKNKEGQDYIVSGSNGASFQILFYDCKAGSCGSYQFFSWWKKAPYFSDALVNEWNRDHRFLKVAIDSEGDLSEYADVSAVGKQTYANFVDLIEWYSSADAELGRFLSEKEAAAGKTAPAPARS</sequence>
<dbReference type="AlphaFoldDB" id="A0A369VZZ4"/>
<dbReference type="Pfam" id="PF10722">
    <property type="entry name" value="YbjN"/>
    <property type="match status" value="1"/>
</dbReference>